<comment type="catalytic activity">
    <reaction evidence="1">
        <text>ATP + protein L-histidine = ADP + protein N-phospho-L-histidine.</text>
        <dbReference type="EC" id="2.7.13.3"/>
    </reaction>
</comment>
<feature type="domain" description="Histidine kinase" evidence="5">
    <location>
        <begin position="322"/>
        <end position="467"/>
    </location>
</feature>
<proteinExistence type="predicted"/>
<reference evidence="6" key="1">
    <citation type="submission" date="2018-06" db="EMBL/GenBank/DDBJ databases">
        <authorList>
            <person name="Zhirakovskaya E."/>
        </authorList>
    </citation>
    <scope>NUCLEOTIDE SEQUENCE</scope>
</reference>
<keyword evidence="4 6" id="KW-0418">Kinase</keyword>
<dbReference type="SMART" id="SM00387">
    <property type="entry name" value="HATPase_c"/>
    <property type="match status" value="1"/>
</dbReference>
<keyword evidence="3" id="KW-0808">Transferase</keyword>
<dbReference type="GO" id="GO:0009927">
    <property type="term" value="F:histidine phosphotransfer kinase activity"/>
    <property type="evidence" value="ECO:0007669"/>
    <property type="project" value="TreeGrafter"/>
</dbReference>
<evidence type="ECO:0000256" key="4">
    <source>
        <dbReference type="ARBA" id="ARBA00022777"/>
    </source>
</evidence>
<organism evidence="6">
    <name type="scientific">hydrothermal vent metagenome</name>
    <dbReference type="NCBI Taxonomy" id="652676"/>
    <lineage>
        <taxon>unclassified sequences</taxon>
        <taxon>metagenomes</taxon>
        <taxon>ecological metagenomes</taxon>
    </lineage>
</organism>
<dbReference type="Pfam" id="PF02518">
    <property type="entry name" value="HATPase_c"/>
    <property type="match status" value="1"/>
</dbReference>
<dbReference type="InterPro" id="IPR005467">
    <property type="entry name" value="His_kinase_dom"/>
</dbReference>
<dbReference type="InterPro" id="IPR004358">
    <property type="entry name" value="Sig_transdc_His_kin-like_C"/>
</dbReference>
<dbReference type="AlphaFoldDB" id="A0A3B0VBH0"/>
<dbReference type="PANTHER" id="PTHR43047:SF72">
    <property type="entry name" value="OSMOSENSING HISTIDINE PROTEIN KINASE SLN1"/>
    <property type="match status" value="1"/>
</dbReference>
<name>A0A3B0VBH0_9ZZZZ</name>
<dbReference type="GO" id="GO:0000155">
    <property type="term" value="F:phosphorelay sensor kinase activity"/>
    <property type="evidence" value="ECO:0007669"/>
    <property type="project" value="TreeGrafter"/>
</dbReference>
<sequence length="479" mass="54489">MKDRPDSRQESFSDLEPICLRIREKLANYDQYNFSRRYNDFLKAFFDLCQEYDSLDDFYRICVAVPFEMTGLDCALYLHGVGGKQLRLVCDSDRGLLRQPESAPPPVRSHHKACENGTSYLVPVYSKPPPGPAADTLGHEGWSGGTGAGRIFGILEMRPLGDLSDIDKFFFVKYANRIGYNLHNRLIAQQNVDHLKFINNLVMDIEHNVIVPNMYFKHIFNQLKKKIDELDRLKAEMQRIVGPGHGPAGVNACFRQCDEIQLDMRSYHQELVKHHANVSLFLESLFRREHFERGHLVLRPKRCFVEREVVLPQLEHYASRLRAANVTVDRPQNMQKEELQILVDVGLLSQVYANLFSNAAKYTAEVTDHHGHPRKAMAYGRELVDDYPEKDKQGIKFNVFTTGPHLSEEDRKKLFQEGMRGHGCKHIPGSGHGLAFIKHVIELHGGSVGYEATPEGNNFYFILPVPPLALPPALTGPAS</sequence>
<dbReference type="Gene3D" id="3.30.565.10">
    <property type="entry name" value="Histidine kinase-like ATPase, C-terminal domain"/>
    <property type="match status" value="1"/>
</dbReference>
<gene>
    <name evidence="6" type="ORF">MNBD_DELTA04-1652</name>
</gene>
<dbReference type="PRINTS" id="PR00344">
    <property type="entry name" value="BCTRLSENSOR"/>
</dbReference>
<evidence type="ECO:0000256" key="3">
    <source>
        <dbReference type="ARBA" id="ARBA00022679"/>
    </source>
</evidence>
<evidence type="ECO:0000259" key="5">
    <source>
        <dbReference type="PROSITE" id="PS50109"/>
    </source>
</evidence>
<evidence type="ECO:0000256" key="2">
    <source>
        <dbReference type="ARBA" id="ARBA00012438"/>
    </source>
</evidence>
<dbReference type="SUPFAM" id="SSF55874">
    <property type="entry name" value="ATPase domain of HSP90 chaperone/DNA topoisomerase II/histidine kinase"/>
    <property type="match status" value="1"/>
</dbReference>
<dbReference type="EC" id="2.7.13.3" evidence="2"/>
<evidence type="ECO:0000256" key="1">
    <source>
        <dbReference type="ARBA" id="ARBA00000085"/>
    </source>
</evidence>
<dbReference type="PANTHER" id="PTHR43047">
    <property type="entry name" value="TWO-COMPONENT HISTIDINE PROTEIN KINASE"/>
    <property type="match status" value="1"/>
</dbReference>
<evidence type="ECO:0000313" key="6">
    <source>
        <dbReference type="EMBL" id="VAW40231.1"/>
    </source>
</evidence>
<dbReference type="InterPro" id="IPR003594">
    <property type="entry name" value="HATPase_dom"/>
</dbReference>
<dbReference type="PROSITE" id="PS50109">
    <property type="entry name" value="HIS_KIN"/>
    <property type="match status" value="1"/>
</dbReference>
<dbReference type="EMBL" id="UOEY01000098">
    <property type="protein sequence ID" value="VAW40231.1"/>
    <property type="molecule type" value="Genomic_DNA"/>
</dbReference>
<accession>A0A3B0VBH0</accession>
<protein>
    <recommendedName>
        <fullName evidence="2">histidine kinase</fullName>
        <ecNumber evidence="2">2.7.13.3</ecNumber>
    </recommendedName>
</protein>
<dbReference type="InterPro" id="IPR036890">
    <property type="entry name" value="HATPase_C_sf"/>
</dbReference>
<dbReference type="GO" id="GO:0005886">
    <property type="term" value="C:plasma membrane"/>
    <property type="evidence" value="ECO:0007669"/>
    <property type="project" value="TreeGrafter"/>
</dbReference>